<sequence>MTKGELRALRKSGESKDFAGDKPRKSKRVKPYKERKASRQEQHARYIDSGHNDDTGESPDY</sequence>
<name>A0A0F8YRV3_9ZZZZ</name>
<feature type="region of interest" description="Disordered" evidence="1">
    <location>
        <begin position="1"/>
        <end position="61"/>
    </location>
</feature>
<gene>
    <name evidence="2" type="ORF">LCGC14_2786270</name>
</gene>
<feature type="compositionally biased region" description="Basic and acidic residues" evidence="1">
    <location>
        <begin position="31"/>
        <end position="54"/>
    </location>
</feature>
<dbReference type="AlphaFoldDB" id="A0A0F8YRV3"/>
<feature type="compositionally biased region" description="Basic and acidic residues" evidence="1">
    <location>
        <begin position="1"/>
        <end position="23"/>
    </location>
</feature>
<accession>A0A0F8YRV3</accession>
<dbReference type="EMBL" id="LAZR01051901">
    <property type="protein sequence ID" value="KKK84152.1"/>
    <property type="molecule type" value="Genomic_DNA"/>
</dbReference>
<protein>
    <submittedName>
        <fullName evidence="2">Uncharacterized protein</fullName>
    </submittedName>
</protein>
<comment type="caution">
    <text evidence="2">The sequence shown here is derived from an EMBL/GenBank/DDBJ whole genome shotgun (WGS) entry which is preliminary data.</text>
</comment>
<organism evidence="2">
    <name type="scientific">marine sediment metagenome</name>
    <dbReference type="NCBI Taxonomy" id="412755"/>
    <lineage>
        <taxon>unclassified sequences</taxon>
        <taxon>metagenomes</taxon>
        <taxon>ecological metagenomes</taxon>
    </lineage>
</organism>
<reference evidence="2" key="1">
    <citation type="journal article" date="2015" name="Nature">
        <title>Complex archaea that bridge the gap between prokaryotes and eukaryotes.</title>
        <authorList>
            <person name="Spang A."/>
            <person name="Saw J.H."/>
            <person name="Jorgensen S.L."/>
            <person name="Zaremba-Niedzwiedzka K."/>
            <person name="Martijn J."/>
            <person name="Lind A.E."/>
            <person name="van Eijk R."/>
            <person name="Schleper C."/>
            <person name="Guy L."/>
            <person name="Ettema T.J."/>
        </authorList>
    </citation>
    <scope>NUCLEOTIDE SEQUENCE</scope>
</reference>
<evidence type="ECO:0000256" key="1">
    <source>
        <dbReference type="SAM" id="MobiDB-lite"/>
    </source>
</evidence>
<evidence type="ECO:0000313" key="2">
    <source>
        <dbReference type="EMBL" id="KKK84152.1"/>
    </source>
</evidence>
<proteinExistence type="predicted"/>